<dbReference type="Proteomes" id="UP001596512">
    <property type="component" value="Unassembled WGS sequence"/>
</dbReference>
<feature type="region of interest" description="Disordered" evidence="1">
    <location>
        <begin position="96"/>
        <end position="141"/>
    </location>
</feature>
<accession>A0ABW2TQ94</accession>
<name>A0ABW2TQ94_9PSEU</name>
<feature type="compositionally biased region" description="Low complexity" evidence="1">
    <location>
        <begin position="125"/>
        <end position="141"/>
    </location>
</feature>
<evidence type="ECO:0000256" key="1">
    <source>
        <dbReference type="SAM" id="MobiDB-lite"/>
    </source>
</evidence>
<keyword evidence="3" id="KW-1185">Reference proteome</keyword>
<organism evidence="2 3">
    <name type="scientific">Actinokineospora soli</name>
    <dbReference type="NCBI Taxonomy" id="1048753"/>
    <lineage>
        <taxon>Bacteria</taxon>
        <taxon>Bacillati</taxon>
        <taxon>Actinomycetota</taxon>
        <taxon>Actinomycetes</taxon>
        <taxon>Pseudonocardiales</taxon>
        <taxon>Pseudonocardiaceae</taxon>
        <taxon>Actinokineospora</taxon>
    </lineage>
</organism>
<sequence length="156" mass="16687">MNAVDAGTRPDMATYASWSDGTTDRSRYAVDGGVLVNTPTKQALEAIDRMPAGGPVRRVMVLLFPHAEAPGVQPAAADPAVLPTTLGTGGSCWRRCAAKGPGPSSRRSRSTTGSRRRDAAAGRNCWTGWRPTGTRTPPWRRGCTTWSTRCTPTTRM</sequence>
<dbReference type="EMBL" id="JBHTEY010000004">
    <property type="protein sequence ID" value="MFC7615529.1"/>
    <property type="molecule type" value="Genomic_DNA"/>
</dbReference>
<evidence type="ECO:0000313" key="2">
    <source>
        <dbReference type="EMBL" id="MFC7615529.1"/>
    </source>
</evidence>
<evidence type="ECO:0008006" key="4">
    <source>
        <dbReference type="Google" id="ProtNLM"/>
    </source>
</evidence>
<reference evidence="3" key="1">
    <citation type="journal article" date="2019" name="Int. J. Syst. Evol. Microbiol.">
        <title>The Global Catalogue of Microorganisms (GCM) 10K type strain sequencing project: providing services to taxonomists for standard genome sequencing and annotation.</title>
        <authorList>
            <consortium name="The Broad Institute Genomics Platform"/>
            <consortium name="The Broad Institute Genome Sequencing Center for Infectious Disease"/>
            <person name="Wu L."/>
            <person name="Ma J."/>
        </authorList>
    </citation>
    <scope>NUCLEOTIDE SEQUENCE [LARGE SCALE GENOMIC DNA]</scope>
    <source>
        <strain evidence="3">JCM 17695</strain>
    </source>
</reference>
<feature type="compositionally biased region" description="Low complexity" evidence="1">
    <location>
        <begin position="100"/>
        <end position="113"/>
    </location>
</feature>
<protein>
    <recommendedName>
        <fullName evidence="4">PNPLA domain-containing protein</fullName>
    </recommendedName>
</protein>
<evidence type="ECO:0000313" key="3">
    <source>
        <dbReference type="Proteomes" id="UP001596512"/>
    </source>
</evidence>
<gene>
    <name evidence="2" type="ORF">ACFQV2_20525</name>
</gene>
<comment type="caution">
    <text evidence="2">The sequence shown here is derived from an EMBL/GenBank/DDBJ whole genome shotgun (WGS) entry which is preliminary data.</text>
</comment>
<proteinExistence type="predicted"/>